<evidence type="ECO:0000256" key="1">
    <source>
        <dbReference type="HAMAP-Rule" id="MF_00226"/>
    </source>
</evidence>
<dbReference type="CDD" id="cd00885">
    <property type="entry name" value="cinA"/>
    <property type="match status" value="1"/>
</dbReference>
<name>A0A919BL12_9GAMM</name>
<dbReference type="InterPro" id="IPR036653">
    <property type="entry name" value="CinA-like_C"/>
</dbReference>
<dbReference type="SMART" id="SM00852">
    <property type="entry name" value="MoCF_biosynth"/>
    <property type="match status" value="1"/>
</dbReference>
<dbReference type="PANTHER" id="PTHR13939">
    <property type="entry name" value="NICOTINAMIDE-NUCLEOTIDE AMIDOHYDROLASE PNCC"/>
    <property type="match status" value="1"/>
</dbReference>
<dbReference type="Proteomes" id="UP000623842">
    <property type="component" value="Unassembled WGS sequence"/>
</dbReference>
<keyword evidence="4" id="KW-1185">Reference proteome</keyword>
<dbReference type="Pfam" id="PF00994">
    <property type="entry name" value="MoCF_biosynth"/>
    <property type="match status" value="1"/>
</dbReference>
<dbReference type="EMBL" id="BNCK01000005">
    <property type="protein sequence ID" value="GHF96324.1"/>
    <property type="molecule type" value="Genomic_DNA"/>
</dbReference>
<dbReference type="Pfam" id="PF02464">
    <property type="entry name" value="CinA"/>
    <property type="match status" value="1"/>
</dbReference>
<dbReference type="InterPro" id="IPR001453">
    <property type="entry name" value="MoaB/Mog_dom"/>
</dbReference>
<proteinExistence type="inferred from homology"/>
<dbReference type="SUPFAM" id="SSF53218">
    <property type="entry name" value="Molybdenum cofactor biosynthesis proteins"/>
    <property type="match status" value="1"/>
</dbReference>
<sequence>MTGDIVDSNSALIAKYLMDLGIKVNRKVTIEDDLDLLVAEIVHMSHTADVLIINGGLGPTTDDLTAEALALACQQPLVENPTAKQHLAQWCKQRGVALSAANLKQALLPESAQVVHNPLGSAVGFKVSLNQCTIICTPGVPSELEAMLTDSILTTISQQIGKTQQHQVKRLLTFGLGEAKLQQLISDQFADWPSEVSLGYRAASPMLEVKLIIKDTSHRPLMNGCFQQLKTLLGNHILTEITHQPPTMAELVLTLLKDKNQTITTAESCTGGLIASLITRIAGSSQAFEAGYVTYSNEIKHKAIGVKQQTLAQHGAVSEAVVREMALGAIQASGADYAIAVSGVAGPSGGSEEKPVGSVWIAWGTSENLKSRYFLIQGNREYFQNMVANRALDLIRRELLSSIETPFYMEK</sequence>
<dbReference type="NCBIfam" id="TIGR00200">
    <property type="entry name" value="cinA_nterm"/>
    <property type="match status" value="1"/>
</dbReference>
<reference evidence="3" key="2">
    <citation type="submission" date="2020-09" db="EMBL/GenBank/DDBJ databases">
        <authorList>
            <person name="Sun Q."/>
            <person name="Kim S."/>
        </authorList>
    </citation>
    <scope>NUCLEOTIDE SEQUENCE</scope>
    <source>
        <strain evidence="3">KCTC 42731</strain>
    </source>
</reference>
<dbReference type="HAMAP" id="MF_00226_B">
    <property type="entry name" value="CinA_B"/>
    <property type="match status" value="1"/>
</dbReference>
<evidence type="ECO:0000313" key="4">
    <source>
        <dbReference type="Proteomes" id="UP000623842"/>
    </source>
</evidence>
<dbReference type="InterPro" id="IPR008136">
    <property type="entry name" value="CinA_C"/>
</dbReference>
<dbReference type="NCBIfam" id="TIGR00199">
    <property type="entry name" value="PncC_domain"/>
    <property type="match status" value="1"/>
</dbReference>
<dbReference type="Gene3D" id="3.90.950.20">
    <property type="entry name" value="CinA-like"/>
    <property type="match status" value="1"/>
</dbReference>
<dbReference type="InterPro" id="IPR050101">
    <property type="entry name" value="CinA"/>
</dbReference>
<dbReference type="PANTHER" id="PTHR13939:SF0">
    <property type="entry name" value="NMN AMIDOHYDROLASE-LIKE PROTEIN YFAY"/>
    <property type="match status" value="1"/>
</dbReference>
<gene>
    <name evidence="3" type="primary">pncC</name>
    <name evidence="3" type="ORF">GCM10017161_25850</name>
</gene>
<dbReference type="InterPro" id="IPR036425">
    <property type="entry name" value="MoaB/Mog-like_dom_sf"/>
</dbReference>
<dbReference type="SUPFAM" id="SSF142433">
    <property type="entry name" value="CinA-like"/>
    <property type="match status" value="1"/>
</dbReference>
<evidence type="ECO:0000313" key="3">
    <source>
        <dbReference type="EMBL" id="GHF96324.1"/>
    </source>
</evidence>
<organism evidence="3 4">
    <name type="scientific">Thalassotalea marina</name>
    <dbReference type="NCBI Taxonomy" id="1673741"/>
    <lineage>
        <taxon>Bacteria</taxon>
        <taxon>Pseudomonadati</taxon>
        <taxon>Pseudomonadota</taxon>
        <taxon>Gammaproteobacteria</taxon>
        <taxon>Alteromonadales</taxon>
        <taxon>Colwelliaceae</taxon>
        <taxon>Thalassotalea</taxon>
    </lineage>
</organism>
<dbReference type="InterPro" id="IPR008135">
    <property type="entry name" value="Competence-induced_CinA"/>
</dbReference>
<protein>
    <recommendedName>
        <fullName evidence="1">CinA-like protein</fullName>
    </recommendedName>
</protein>
<comment type="caution">
    <text evidence="3">The sequence shown here is derived from an EMBL/GenBank/DDBJ whole genome shotgun (WGS) entry which is preliminary data.</text>
</comment>
<evidence type="ECO:0000259" key="2">
    <source>
        <dbReference type="SMART" id="SM00852"/>
    </source>
</evidence>
<accession>A0A919BL12</accession>
<feature type="domain" description="MoaB/Mog" evidence="2">
    <location>
        <begin position="2"/>
        <end position="159"/>
    </location>
</feature>
<dbReference type="Gene3D" id="3.40.980.10">
    <property type="entry name" value="MoaB/Mog-like domain"/>
    <property type="match status" value="1"/>
</dbReference>
<comment type="similarity">
    <text evidence="1">Belongs to the CinA family.</text>
</comment>
<dbReference type="AlphaFoldDB" id="A0A919BL12"/>
<reference evidence="3" key="1">
    <citation type="journal article" date="2014" name="Int. J. Syst. Evol. Microbiol.">
        <title>Complete genome sequence of Corynebacterium casei LMG S-19264T (=DSM 44701T), isolated from a smear-ripened cheese.</title>
        <authorList>
            <consortium name="US DOE Joint Genome Institute (JGI-PGF)"/>
            <person name="Walter F."/>
            <person name="Albersmeier A."/>
            <person name="Kalinowski J."/>
            <person name="Ruckert C."/>
        </authorList>
    </citation>
    <scope>NUCLEOTIDE SEQUENCE</scope>
    <source>
        <strain evidence="3">KCTC 42731</strain>
    </source>
</reference>
<dbReference type="PIRSF" id="PIRSF006728">
    <property type="entry name" value="CinA"/>
    <property type="match status" value="1"/>
</dbReference>